<gene>
    <name evidence="1" type="primary">ORF217112</name>
</gene>
<dbReference type="EMBL" id="HACG01050988">
    <property type="protein sequence ID" value="CEK97859.1"/>
    <property type="molecule type" value="Transcribed_RNA"/>
</dbReference>
<proteinExistence type="predicted"/>
<feature type="non-terminal residue" evidence="1">
    <location>
        <position position="1"/>
    </location>
</feature>
<dbReference type="AlphaFoldDB" id="A0A0B7BXB9"/>
<name>A0A0B7BXB9_9EUPU</name>
<protein>
    <submittedName>
        <fullName evidence="1">Uncharacterized protein</fullName>
    </submittedName>
</protein>
<sequence length="54" mass="6468">EREKEGKKAYYSINARIQCFSIRHKKCLHKENKNQTFVTLRKCNHICVAFVKNI</sequence>
<evidence type="ECO:0000313" key="1">
    <source>
        <dbReference type="EMBL" id="CEK97859.1"/>
    </source>
</evidence>
<reference evidence="1" key="1">
    <citation type="submission" date="2014-12" db="EMBL/GenBank/DDBJ databases">
        <title>Insight into the proteome of Arion vulgaris.</title>
        <authorList>
            <person name="Aradska J."/>
            <person name="Bulat T."/>
            <person name="Smidak R."/>
            <person name="Sarate P."/>
            <person name="Gangsoo J."/>
            <person name="Sialana F."/>
            <person name="Bilban M."/>
            <person name="Lubec G."/>
        </authorList>
    </citation>
    <scope>NUCLEOTIDE SEQUENCE</scope>
    <source>
        <tissue evidence="1">Skin</tissue>
    </source>
</reference>
<organism evidence="1">
    <name type="scientific">Arion vulgaris</name>
    <dbReference type="NCBI Taxonomy" id="1028688"/>
    <lineage>
        <taxon>Eukaryota</taxon>
        <taxon>Metazoa</taxon>
        <taxon>Spiralia</taxon>
        <taxon>Lophotrochozoa</taxon>
        <taxon>Mollusca</taxon>
        <taxon>Gastropoda</taxon>
        <taxon>Heterobranchia</taxon>
        <taxon>Euthyneura</taxon>
        <taxon>Panpulmonata</taxon>
        <taxon>Eupulmonata</taxon>
        <taxon>Stylommatophora</taxon>
        <taxon>Helicina</taxon>
        <taxon>Arionoidea</taxon>
        <taxon>Arionidae</taxon>
        <taxon>Arion</taxon>
    </lineage>
</organism>
<accession>A0A0B7BXB9</accession>